<protein>
    <recommendedName>
        <fullName evidence="3">OmpR/PhoB-type domain-containing protein</fullName>
    </recommendedName>
</protein>
<dbReference type="GO" id="GO:0003677">
    <property type="term" value="F:DNA binding"/>
    <property type="evidence" value="ECO:0007669"/>
    <property type="project" value="UniProtKB-UniRule"/>
</dbReference>
<reference evidence="4 5" key="1">
    <citation type="submission" date="2016-01" db="EMBL/GenBank/DDBJ databases">
        <authorList>
            <consortium name="TB Trials Study Group"/>
            <person name="Sutton G."/>
            <person name="Brinkac L."/>
            <person name="Sanka R."/>
            <person name="Adams M."/>
            <person name="Lau E.L."/>
            <person name="Macaden R."/>
            <person name="Grewal H.M.S."/>
        </authorList>
    </citation>
    <scope>NUCLEOTIDE SEQUENCE [LARGE SCALE GENOMIC DNA]</scope>
    <source>
        <strain evidence="4 5">IS-1744</strain>
    </source>
</reference>
<evidence type="ECO:0000259" key="3">
    <source>
        <dbReference type="PROSITE" id="PS51755"/>
    </source>
</evidence>
<dbReference type="PROSITE" id="PS51755">
    <property type="entry name" value="OMPR_PHOB"/>
    <property type="match status" value="1"/>
</dbReference>
<keyword evidence="1 2" id="KW-0238">DNA-binding</keyword>
<keyword evidence="5" id="KW-1185">Reference proteome</keyword>
<sequence length="134" mass="14140">MTATPVFGVLGPLTVSPVGGQPVDLGGPKQRELLAMLLLHPGRCLPADRIADAIWCGAPPASANGTLRAHVSRLRSHLAAAGVHDVLVTQKTGYGLFVSRDQVDSVRFEDMLARGHEALRAGDAERAAKICAKR</sequence>
<dbReference type="InterPro" id="IPR001867">
    <property type="entry name" value="OmpR/PhoB-type_DNA-bd"/>
</dbReference>
<dbReference type="EMBL" id="LQIR01000045">
    <property type="protein sequence ID" value="KUI10699.1"/>
    <property type="molecule type" value="Genomic_DNA"/>
</dbReference>
<dbReference type="CDD" id="cd00383">
    <property type="entry name" value="trans_reg_C"/>
    <property type="match status" value="1"/>
</dbReference>
<dbReference type="SUPFAM" id="SSF46894">
    <property type="entry name" value="C-terminal effector domain of the bipartite response regulators"/>
    <property type="match status" value="1"/>
</dbReference>
<dbReference type="Gene3D" id="1.10.10.10">
    <property type="entry name" value="Winged helix-like DNA-binding domain superfamily/Winged helix DNA-binding domain"/>
    <property type="match status" value="1"/>
</dbReference>
<proteinExistence type="predicted"/>
<gene>
    <name evidence="4" type="ORF">AU192_21965</name>
</gene>
<evidence type="ECO:0000313" key="4">
    <source>
        <dbReference type="EMBL" id="KUI10699.1"/>
    </source>
</evidence>
<dbReference type="PANTHER" id="PTHR35807:SF1">
    <property type="entry name" value="TRANSCRIPTIONAL REGULATOR REDD"/>
    <property type="match status" value="1"/>
</dbReference>
<dbReference type="InterPro" id="IPR016032">
    <property type="entry name" value="Sig_transdc_resp-reg_C-effctor"/>
</dbReference>
<dbReference type="GO" id="GO:0000160">
    <property type="term" value="P:phosphorelay signal transduction system"/>
    <property type="evidence" value="ECO:0007669"/>
    <property type="project" value="InterPro"/>
</dbReference>
<dbReference type="Proteomes" id="UP000053707">
    <property type="component" value="Unassembled WGS sequence"/>
</dbReference>
<comment type="caution">
    <text evidence="4">The sequence shown here is derived from an EMBL/GenBank/DDBJ whole genome shotgun (WGS) entry which is preliminary data.</text>
</comment>
<dbReference type="SMART" id="SM00862">
    <property type="entry name" value="Trans_reg_C"/>
    <property type="match status" value="1"/>
</dbReference>
<dbReference type="Pfam" id="PF00486">
    <property type="entry name" value="Trans_reg_C"/>
    <property type="match status" value="1"/>
</dbReference>
<evidence type="ECO:0000256" key="2">
    <source>
        <dbReference type="PROSITE-ProRule" id="PRU01091"/>
    </source>
</evidence>
<feature type="domain" description="OmpR/PhoB-type" evidence="3">
    <location>
        <begin position="1"/>
        <end position="100"/>
    </location>
</feature>
<evidence type="ECO:0000256" key="1">
    <source>
        <dbReference type="ARBA" id="ARBA00023125"/>
    </source>
</evidence>
<dbReference type="AlphaFoldDB" id="A0A101A1D2"/>
<dbReference type="PANTHER" id="PTHR35807">
    <property type="entry name" value="TRANSCRIPTIONAL REGULATOR REDD-RELATED"/>
    <property type="match status" value="1"/>
</dbReference>
<dbReference type="InterPro" id="IPR051677">
    <property type="entry name" value="AfsR-DnrI-RedD_regulator"/>
</dbReference>
<dbReference type="GO" id="GO:0006355">
    <property type="term" value="P:regulation of DNA-templated transcription"/>
    <property type="evidence" value="ECO:0007669"/>
    <property type="project" value="InterPro"/>
</dbReference>
<feature type="DNA-binding region" description="OmpR/PhoB-type" evidence="2">
    <location>
        <begin position="1"/>
        <end position="100"/>
    </location>
</feature>
<dbReference type="RefSeq" id="WP_064399204.1">
    <property type="nucleotide sequence ID" value="NZ_LQIR01000045.1"/>
</dbReference>
<dbReference type="InterPro" id="IPR036388">
    <property type="entry name" value="WH-like_DNA-bd_sf"/>
</dbReference>
<accession>A0A101A1D2</accession>
<organism evidence="4 5">
    <name type="scientific">Mycobacterium lehmannii</name>
    <dbReference type="NCBI Taxonomy" id="2048550"/>
    <lineage>
        <taxon>Bacteria</taxon>
        <taxon>Bacillati</taxon>
        <taxon>Actinomycetota</taxon>
        <taxon>Actinomycetes</taxon>
        <taxon>Mycobacteriales</taxon>
        <taxon>Mycobacteriaceae</taxon>
        <taxon>Mycobacterium</taxon>
    </lineage>
</organism>
<name>A0A101A1D2_9MYCO</name>
<evidence type="ECO:0000313" key="5">
    <source>
        <dbReference type="Proteomes" id="UP000053707"/>
    </source>
</evidence>